<dbReference type="Pfam" id="PF01476">
    <property type="entry name" value="LysM"/>
    <property type="match status" value="1"/>
</dbReference>
<keyword evidence="2" id="KW-1133">Transmembrane helix</keyword>
<dbReference type="CDD" id="cd00118">
    <property type="entry name" value="LysM"/>
    <property type="match status" value="1"/>
</dbReference>
<dbReference type="RefSeq" id="WP_117229969.1">
    <property type="nucleotide sequence ID" value="NZ_CP061725.1"/>
</dbReference>
<evidence type="ECO:0000259" key="3">
    <source>
        <dbReference type="PROSITE" id="PS51782"/>
    </source>
</evidence>
<feature type="transmembrane region" description="Helical" evidence="2">
    <location>
        <begin position="111"/>
        <end position="129"/>
    </location>
</feature>
<feature type="transmembrane region" description="Helical" evidence="2">
    <location>
        <begin position="12"/>
        <end position="40"/>
    </location>
</feature>
<protein>
    <submittedName>
        <fullName evidence="4">LysM domain-containing protein</fullName>
    </submittedName>
</protein>
<comment type="caution">
    <text evidence="4">The sequence shown here is derived from an EMBL/GenBank/DDBJ whole genome shotgun (WGS) entry which is preliminary data.</text>
</comment>
<proteinExistence type="predicted"/>
<organism evidence="4 5">
    <name type="scientific">Micromonospora craniellae</name>
    <dbReference type="NCBI Taxonomy" id="2294034"/>
    <lineage>
        <taxon>Bacteria</taxon>
        <taxon>Bacillati</taxon>
        <taxon>Actinomycetota</taxon>
        <taxon>Actinomycetes</taxon>
        <taxon>Micromonosporales</taxon>
        <taxon>Micromonosporaceae</taxon>
        <taxon>Micromonospora</taxon>
    </lineage>
</organism>
<evidence type="ECO:0000313" key="4">
    <source>
        <dbReference type="EMBL" id="RFS44417.1"/>
    </source>
</evidence>
<feature type="region of interest" description="Disordered" evidence="1">
    <location>
        <begin position="217"/>
        <end position="305"/>
    </location>
</feature>
<name>A0A372FUF3_9ACTN</name>
<feature type="compositionally biased region" description="Basic and acidic residues" evidence="1">
    <location>
        <begin position="290"/>
        <end position="300"/>
    </location>
</feature>
<gene>
    <name evidence="4" type="ORF">D0Q02_22280</name>
</gene>
<sequence>MAASGGTAVRRVGRVLTGFGALVVLIGLLVGGPIALLAFAGNPLPDHVPTLAEIGTTLTSRDDGQLFLRALAIVGWFGWATFALSVLVELGAQSLRRPAPRLPGMGRQQRAAAALVGSVALIIAASPAATAATTAYTAPTYSAPVAATATLARPATTTLSGPATAFEPVVARAERATSDVPVYKVAKGDYLGKVADRYLDDFEDYRKLAALNNLRDPDRIRPGQLITLPTDANDQGARPHATGRLVGQQARPGPTPEQSRPTPSKPDVEQPESAAPTPPPPAATPQGRPAPHDEAPKDHPPVVTVGAARAGEPDRVNRPLAISAVLAVASIVGAQIGAVLGLRCRPVAVSVPRQPVRRGQPRELPAGRHRKD</sequence>
<feature type="transmembrane region" description="Helical" evidence="2">
    <location>
        <begin position="66"/>
        <end position="90"/>
    </location>
</feature>
<accession>A0A372FUF3</accession>
<dbReference type="InterPro" id="IPR036779">
    <property type="entry name" value="LysM_dom_sf"/>
</dbReference>
<dbReference type="InterPro" id="IPR018392">
    <property type="entry name" value="LysM"/>
</dbReference>
<feature type="domain" description="LysM" evidence="3">
    <location>
        <begin position="181"/>
        <end position="228"/>
    </location>
</feature>
<dbReference type="EMBL" id="QVFU01000030">
    <property type="protein sequence ID" value="RFS44417.1"/>
    <property type="molecule type" value="Genomic_DNA"/>
</dbReference>
<dbReference type="Gene3D" id="3.10.350.10">
    <property type="entry name" value="LysM domain"/>
    <property type="match status" value="1"/>
</dbReference>
<dbReference type="AlphaFoldDB" id="A0A372FUF3"/>
<evidence type="ECO:0000256" key="1">
    <source>
        <dbReference type="SAM" id="MobiDB-lite"/>
    </source>
</evidence>
<keyword evidence="5" id="KW-1185">Reference proteome</keyword>
<keyword evidence="2" id="KW-0472">Membrane</keyword>
<dbReference type="OrthoDB" id="516973at2"/>
<keyword evidence="2" id="KW-0812">Transmembrane</keyword>
<evidence type="ECO:0000313" key="5">
    <source>
        <dbReference type="Proteomes" id="UP000262621"/>
    </source>
</evidence>
<dbReference type="Proteomes" id="UP000262621">
    <property type="component" value="Unassembled WGS sequence"/>
</dbReference>
<feature type="region of interest" description="Disordered" evidence="1">
    <location>
        <begin position="351"/>
        <end position="372"/>
    </location>
</feature>
<evidence type="ECO:0000256" key="2">
    <source>
        <dbReference type="SAM" id="Phobius"/>
    </source>
</evidence>
<dbReference type="SUPFAM" id="SSF54106">
    <property type="entry name" value="LysM domain"/>
    <property type="match status" value="1"/>
</dbReference>
<reference evidence="4 5" key="1">
    <citation type="submission" date="2018-08" db="EMBL/GenBank/DDBJ databases">
        <title>Verrucosispora craniellae sp. nov., isolated from a marine sponge in the South China Sea.</title>
        <authorList>
            <person name="Li L."/>
            <person name="Lin H.W."/>
        </authorList>
    </citation>
    <scope>NUCLEOTIDE SEQUENCE [LARGE SCALE GENOMIC DNA]</scope>
    <source>
        <strain evidence="4 5">LHW63014</strain>
    </source>
</reference>
<dbReference type="PROSITE" id="PS51782">
    <property type="entry name" value="LYSM"/>
    <property type="match status" value="1"/>
</dbReference>
<dbReference type="SMART" id="SM00257">
    <property type="entry name" value="LysM"/>
    <property type="match status" value="1"/>
</dbReference>